<dbReference type="KEGG" id="sbae:DSM104329_03989"/>
<dbReference type="EMBL" id="CP087164">
    <property type="protein sequence ID" value="UGS37572.1"/>
    <property type="molecule type" value="Genomic_DNA"/>
</dbReference>
<dbReference type="InterPro" id="IPR029058">
    <property type="entry name" value="AB_hydrolase_fold"/>
</dbReference>
<dbReference type="CDD" id="cd07302">
    <property type="entry name" value="CHD"/>
    <property type="match status" value="1"/>
</dbReference>
<gene>
    <name evidence="2" type="primary">rutD_8</name>
    <name evidence="2" type="ORF">DSM104329_03989</name>
</gene>
<dbReference type="PROSITE" id="PS50125">
    <property type="entry name" value="GUANYLATE_CYCLASE_2"/>
    <property type="match status" value="1"/>
</dbReference>
<accession>A0A9E7C2F1</accession>
<reference evidence="2" key="1">
    <citation type="journal article" date="2022" name="Int. J. Syst. Evol. Microbiol.">
        <title>Pseudomonas aegrilactucae sp. nov. and Pseudomonas morbosilactucae sp. nov., pathogens causing bacterial rot of lettuce in Japan.</title>
        <authorList>
            <person name="Sawada H."/>
            <person name="Fujikawa T."/>
            <person name="Satou M."/>
        </authorList>
    </citation>
    <scope>NUCLEOTIDE SEQUENCE</scope>
    <source>
        <strain evidence="2">0166_1</strain>
    </source>
</reference>
<dbReference type="Pfam" id="PF00211">
    <property type="entry name" value="Guanylate_cyc"/>
    <property type="match status" value="1"/>
</dbReference>
<feature type="domain" description="Guanylate cyclase" evidence="1">
    <location>
        <begin position="285"/>
        <end position="393"/>
    </location>
</feature>
<dbReference type="Gene3D" id="3.40.50.1820">
    <property type="entry name" value="alpha/beta hydrolase"/>
    <property type="match status" value="1"/>
</dbReference>
<evidence type="ECO:0000313" key="3">
    <source>
        <dbReference type="Proteomes" id="UP001162834"/>
    </source>
</evidence>
<dbReference type="GO" id="GO:0016787">
    <property type="term" value="F:hydrolase activity"/>
    <property type="evidence" value="ECO:0007669"/>
    <property type="project" value="UniProtKB-KW"/>
</dbReference>
<dbReference type="Proteomes" id="UP001162834">
    <property type="component" value="Chromosome"/>
</dbReference>
<dbReference type="Gene3D" id="3.30.70.1230">
    <property type="entry name" value="Nucleotide cyclase"/>
    <property type="match status" value="1"/>
</dbReference>
<dbReference type="Pfam" id="PF00561">
    <property type="entry name" value="Abhydrolase_1"/>
    <property type="match status" value="1"/>
</dbReference>
<name>A0A9E7C2F1_9ACTN</name>
<dbReference type="InterPro" id="IPR000073">
    <property type="entry name" value="AB_hydrolase_1"/>
</dbReference>
<organism evidence="2 3">
    <name type="scientific">Capillimicrobium parvum</name>
    <dbReference type="NCBI Taxonomy" id="2884022"/>
    <lineage>
        <taxon>Bacteria</taxon>
        <taxon>Bacillati</taxon>
        <taxon>Actinomycetota</taxon>
        <taxon>Thermoleophilia</taxon>
        <taxon>Solirubrobacterales</taxon>
        <taxon>Capillimicrobiaceae</taxon>
        <taxon>Capillimicrobium</taxon>
    </lineage>
</organism>
<dbReference type="SMART" id="SM00044">
    <property type="entry name" value="CYCc"/>
    <property type="match status" value="1"/>
</dbReference>
<dbReference type="GO" id="GO:0009190">
    <property type="term" value="P:cyclic nucleotide biosynthetic process"/>
    <property type="evidence" value="ECO:0007669"/>
    <property type="project" value="InterPro"/>
</dbReference>
<dbReference type="AlphaFoldDB" id="A0A9E7C2F1"/>
<evidence type="ECO:0000313" key="2">
    <source>
        <dbReference type="EMBL" id="UGS37572.1"/>
    </source>
</evidence>
<dbReference type="PANTHER" id="PTHR43433:SF8">
    <property type="entry name" value="BIFUNCTIONAL LIPASE_ADENYLATE CYCLASE LIPJ"/>
    <property type="match status" value="1"/>
</dbReference>
<sequence>MVPRTQYARNGDVSLAYQVVGDGPVDLLLSMGFVTHVELVWEAPGLARYIESLSRHTRLIIYDRRGTGMSDPVTSDDVWVHAADLGAVLEAAGSERVALLGYTTGGPVCIAFAAAHPERVSHLILYGAFATNQRSEEVHWTLTAEERQAVFHEQIEHWGEGLLADRVAPSCADDPQLCAWFARLERLAASPGTARASVMGGVTDVTAQLRDVRTPTLVLHRTGDTLIDVRHGRYMAEKIPGARLVELPGTDSLPSSGDSVRLVAEMLEFVSGGPVGGMFERALRTVLFTDICDATGLAARLGDARWRSLLGAHDRAVDVQLARHGGRRVKSTGDGVLATFAGLPSDAVRYARDLVEQLADLGIEARVGLHTGECELIGDDVGGMAVHIAARLCAMAGPGDVVVSGTVYGTVVGSGLPFRDLGMHELKGVSGRWPIFALEAG</sequence>
<dbReference type="RefSeq" id="WP_259311622.1">
    <property type="nucleotide sequence ID" value="NZ_CP087164.1"/>
</dbReference>
<dbReference type="GO" id="GO:0004016">
    <property type="term" value="F:adenylate cyclase activity"/>
    <property type="evidence" value="ECO:0007669"/>
    <property type="project" value="UniProtKB-ARBA"/>
</dbReference>
<proteinExistence type="predicted"/>
<protein>
    <submittedName>
        <fullName evidence="2">Aminoacrylate hydrolase RutD</fullName>
        <ecNumber evidence="2">3.5.1.-</ecNumber>
    </submittedName>
</protein>
<dbReference type="InterPro" id="IPR050471">
    <property type="entry name" value="AB_hydrolase"/>
</dbReference>
<dbReference type="PANTHER" id="PTHR43433">
    <property type="entry name" value="HYDROLASE, ALPHA/BETA FOLD FAMILY PROTEIN"/>
    <property type="match status" value="1"/>
</dbReference>
<dbReference type="InterPro" id="IPR001054">
    <property type="entry name" value="A/G_cyclase"/>
</dbReference>
<keyword evidence="2" id="KW-0378">Hydrolase</keyword>
<evidence type="ECO:0000259" key="1">
    <source>
        <dbReference type="PROSITE" id="PS50125"/>
    </source>
</evidence>
<dbReference type="SUPFAM" id="SSF53474">
    <property type="entry name" value="alpha/beta-Hydrolases"/>
    <property type="match status" value="1"/>
</dbReference>
<dbReference type="SUPFAM" id="SSF55073">
    <property type="entry name" value="Nucleotide cyclase"/>
    <property type="match status" value="1"/>
</dbReference>
<dbReference type="EC" id="3.5.1.-" evidence="2"/>
<keyword evidence="3" id="KW-1185">Reference proteome</keyword>
<dbReference type="GO" id="GO:0035556">
    <property type="term" value="P:intracellular signal transduction"/>
    <property type="evidence" value="ECO:0007669"/>
    <property type="project" value="InterPro"/>
</dbReference>
<dbReference type="PRINTS" id="PR00111">
    <property type="entry name" value="ABHYDROLASE"/>
</dbReference>
<dbReference type="InterPro" id="IPR029787">
    <property type="entry name" value="Nucleotide_cyclase"/>
</dbReference>